<evidence type="ECO:0000256" key="1">
    <source>
        <dbReference type="SAM" id="Phobius"/>
    </source>
</evidence>
<feature type="transmembrane region" description="Helical" evidence="1">
    <location>
        <begin position="130"/>
        <end position="152"/>
    </location>
</feature>
<accession>A0ABT4WXR1</accession>
<organism evidence="2 3">
    <name type="scientific">Pseudomonas fragi</name>
    <dbReference type="NCBI Taxonomy" id="296"/>
    <lineage>
        <taxon>Bacteria</taxon>
        <taxon>Pseudomonadati</taxon>
        <taxon>Pseudomonadota</taxon>
        <taxon>Gammaproteobacteria</taxon>
        <taxon>Pseudomonadales</taxon>
        <taxon>Pseudomonadaceae</taxon>
        <taxon>Pseudomonas</taxon>
    </lineage>
</organism>
<proteinExistence type="predicted"/>
<keyword evidence="1" id="KW-1133">Transmembrane helix</keyword>
<feature type="transmembrane region" description="Helical" evidence="1">
    <location>
        <begin position="172"/>
        <end position="190"/>
    </location>
</feature>
<name>A0ABT4WXR1_PSEFR</name>
<keyword evidence="1" id="KW-0812">Transmembrane</keyword>
<dbReference type="Proteomes" id="UP001212337">
    <property type="component" value="Unassembled WGS sequence"/>
</dbReference>
<keyword evidence="3" id="KW-1185">Reference proteome</keyword>
<evidence type="ECO:0000313" key="3">
    <source>
        <dbReference type="Proteomes" id="UP001212337"/>
    </source>
</evidence>
<gene>
    <name evidence="2" type="ORF">PI499_18795</name>
</gene>
<sequence>MMLFCKTKALIHYSKVPVTVFAQRHFKVNTQGRVYTLDLFKHSRYATTSAIAPKSALVFTGKALEKFKPHPLFTLLFFKRFMGQYWTRAVGDVIWAPADETAHGDVLHITDIQIIPVVGMERNCRQYAKIFLRYLGDIFPFALGAGIYLLVHSDMNTAIELHLNQYITWYKVGFWLFIACLAVSMIFALIQQAKRWGAVAAPFQVDLQALGLVSSNPVYAPDTNCLCYKTRALCKRAVGWVRSLWS</sequence>
<dbReference type="EMBL" id="JAQJVI010000032">
    <property type="protein sequence ID" value="MDA7023917.1"/>
    <property type="molecule type" value="Genomic_DNA"/>
</dbReference>
<evidence type="ECO:0000313" key="2">
    <source>
        <dbReference type="EMBL" id="MDA7023917.1"/>
    </source>
</evidence>
<dbReference type="RefSeq" id="WP_271350998.1">
    <property type="nucleotide sequence ID" value="NZ_JAQJVI010000032.1"/>
</dbReference>
<comment type="caution">
    <text evidence="2">The sequence shown here is derived from an EMBL/GenBank/DDBJ whole genome shotgun (WGS) entry which is preliminary data.</text>
</comment>
<reference evidence="2 3" key="1">
    <citation type="submission" date="2023-01" db="EMBL/GenBank/DDBJ databases">
        <title>Effects of deletion of Siderophore biosynthase gene in Pseudomonas fragi on quorum sensing and spoliage ability.</title>
        <authorList>
            <person name="Cui F."/>
            <person name="Wang D."/>
            <person name="Liu J."/>
            <person name="Wang Q."/>
            <person name="Li T."/>
            <person name="Li J."/>
        </authorList>
    </citation>
    <scope>NUCLEOTIDE SEQUENCE [LARGE SCALE GENOMIC DNA]</scope>
    <source>
        <strain evidence="2 3">MS-10</strain>
    </source>
</reference>
<protein>
    <submittedName>
        <fullName evidence="2">Uncharacterized protein</fullName>
    </submittedName>
</protein>
<keyword evidence="1" id="KW-0472">Membrane</keyword>